<sequence length="135" mass="14532">MKQHTQSNSCQPRQGMHKTAAWGLLGFGVLLMLDSSTTPMSGQAVWAQSLKLLVAILLMVFGIWVHACSQPWGYPLLVSGQHIYGFMVMKVQGPTLLTGGSFGIEASLIPVILGLLVSAAFLLCRGRETMVGSRT</sequence>
<evidence type="ECO:0000256" key="1">
    <source>
        <dbReference type="SAM" id="Phobius"/>
    </source>
</evidence>
<dbReference type="EMBL" id="JACFRB010000001">
    <property type="protein sequence ID" value="MBI0105639.1"/>
    <property type="molecule type" value="Genomic_DNA"/>
</dbReference>
<keyword evidence="1" id="KW-0812">Transmembrane</keyword>
<reference evidence="2 3" key="1">
    <citation type="submission" date="2020-07" db="EMBL/GenBank/DDBJ databases">
        <title>Isolated bacteria genomes of Apis mellifera.</title>
        <authorList>
            <person name="Wu J."/>
            <person name="Zheng H."/>
        </authorList>
    </citation>
    <scope>NUCLEOTIDE SEQUENCE [LARGE SCALE GENOMIC DNA]</scope>
    <source>
        <strain evidence="2 3">B14448H7</strain>
    </source>
</reference>
<proteinExistence type="predicted"/>
<keyword evidence="1" id="KW-0472">Membrane</keyword>
<feature type="transmembrane region" description="Helical" evidence="1">
    <location>
        <begin position="45"/>
        <end position="65"/>
    </location>
</feature>
<accession>A0ABS0QVM2</accession>
<keyword evidence="1" id="KW-1133">Transmembrane helix</keyword>
<feature type="transmembrane region" description="Helical" evidence="1">
    <location>
        <begin position="101"/>
        <end position="124"/>
    </location>
</feature>
<dbReference type="RefSeq" id="WP_198207848.1">
    <property type="nucleotide sequence ID" value="NZ_JACFRB010000001.1"/>
</dbReference>
<keyword evidence="3" id="KW-1185">Reference proteome</keyword>
<name>A0ABS0QVM2_9BIFI</name>
<feature type="transmembrane region" description="Helical" evidence="1">
    <location>
        <begin position="72"/>
        <end position="89"/>
    </location>
</feature>
<comment type="caution">
    <text evidence="2">The sequence shown here is derived from an EMBL/GenBank/DDBJ whole genome shotgun (WGS) entry which is preliminary data.</text>
</comment>
<protein>
    <submittedName>
        <fullName evidence="2">Uncharacterized protein</fullName>
    </submittedName>
</protein>
<organism evidence="2 3">
    <name type="scientific">Bifidobacterium polysaccharolyticum</name>
    <dbReference type="NCBI Taxonomy" id="2750967"/>
    <lineage>
        <taxon>Bacteria</taxon>
        <taxon>Bacillati</taxon>
        <taxon>Actinomycetota</taxon>
        <taxon>Actinomycetes</taxon>
        <taxon>Bifidobacteriales</taxon>
        <taxon>Bifidobacteriaceae</taxon>
        <taxon>Bifidobacterium</taxon>
    </lineage>
</organism>
<evidence type="ECO:0000313" key="2">
    <source>
        <dbReference type="EMBL" id="MBI0105639.1"/>
    </source>
</evidence>
<gene>
    <name evidence="2" type="ORF">H3T91_03915</name>
</gene>
<evidence type="ECO:0000313" key="3">
    <source>
        <dbReference type="Proteomes" id="UP000766153"/>
    </source>
</evidence>
<dbReference type="Proteomes" id="UP000766153">
    <property type="component" value="Unassembled WGS sequence"/>
</dbReference>